<sequence>MKTAATIARLILGILFLVFGLDYFFDFVPGIVSLPHLTKHADNYLDSLNKAEYFFPILKTIEILGGLGLIINRYTALFIIGLFPVTFNILMFDIFLGPQLLVLGVVMFGLNLFLLFVYQRYYKFLFTFSPRI</sequence>
<gene>
    <name evidence="6" type="ORF">IDJ76_07650</name>
</gene>
<comment type="subcellular location">
    <subcellularLocation>
        <location evidence="1">Membrane</location>
        <topology evidence="1">Multi-pass membrane protein</topology>
    </subcellularLocation>
</comment>
<keyword evidence="7" id="KW-1185">Reference proteome</keyword>
<comment type="caution">
    <text evidence="6">The sequence shown here is derived from an EMBL/GenBank/DDBJ whole genome shotgun (WGS) entry which is preliminary data.</text>
</comment>
<evidence type="ECO:0000256" key="5">
    <source>
        <dbReference type="SAM" id="Phobius"/>
    </source>
</evidence>
<keyword evidence="2 5" id="KW-0812">Transmembrane</keyword>
<evidence type="ECO:0000256" key="2">
    <source>
        <dbReference type="ARBA" id="ARBA00022692"/>
    </source>
</evidence>
<evidence type="ECO:0000313" key="7">
    <source>
        <dbReference type="Proteomes" id="UP000619078"/>
    </source>
</evidence>
<dbReference type="Pfam" id="PF07681">
    <property type="entry name" value="DoxX"/>
    <property type="match status" value="1"/>
</dbReference>
<keyword evidence="4 5" id="KW-0472">Membrane</keyword>
<feature type="transmembrane region" description="Helical" evidence="5">
    <location>
        <begin position="7"/>
        <end position="25"/>
    </location>
</feature>
<accession>A0A926S1M5</accession>
<feature type="transmembrane region" description="Helical" evidence="5">
    <location>
        <begin position="100"/>
        <end position="118"/>
    </location>
</feature>
<feature type="transmembrane region" description="Helical" evidence="5">
    <location>
        <begin position="53"/>
        <end position="71"/>
    </location>
</feature>
<proteinExistence type="predicted"/>
<dbReference type="AlphaFoldDB" id="A0A926S1M5"/>
<name>A0A926S1M5_9SPHI</name>
<evidence type="ECO:0000256" key="3">
    <source>
        <dbReference type="ARBA" id="ARBA00022989"/>
    </source>
</evidence>
<dbReference type="RefSeq" id="WP_191162431.1">
    <property type="nucleotide sequence ID" value="NZ_JACWMX010000003.1"/>
</dbReference>
<dbReference type="Proteomes" id="UP000619078">
    <property type="component" value="Unassembled WGS sequence"/>
</dbReference>
<dbReference type="GO" id="GO:0016020">
    <property type="term" value="C:membrane"/>
    <property type="evidence" value="ECO:0007669"/>
    <property type="project" value="UniProtKB-SubCell"/>
</dbReference>
<evidence type="ECO:0000313" key="6">
    <source>
        <dbReference type="EMBL" id="MBD1392967.1"/>
    </source>
</evidence>
<reference evidence="6" key="1">
    <citation type="submission" date="2020-09" db="EMBL/GenBank/DDBJ databases">
        <title>Novel species of Mucilaginibacter isolated from a glacier on the Tibetan Plateau.</title>
        <authorList>
            <person name="Liu Q."/>
            <person name="Xin Y.-H."/>
        </authorList>
    </citation>
    <scope>NUCLEOTIDE SEQUENCE</scope>
    <source>
        <strain evidence="6">ZB1P21</strain>
    </source>
</reference>
<keyword evidence="3 5" id="KW-1133">Transmembrane helix</keyword>
<dbReference type="EMBL" id="JACWMX010000003">
    <property type="protein sequence ID" value="MBD1392967.1"/>
    <property type="molecule type" value="Genomic_DNA"/>
</dbReference>
<dbReference type="InterPro" id="IPR032808">
    <property type="entry name" value="DoxX"/>
</dbReference>
<feature type="transmembrane region" description="Helical" evidence="5">
    <location>
        <begin position="76"/>
        <end position="94"/>
    </location>
</feature>
<evidence type="ECO:0000256" key="4">
    <source>
        <dbReference type="ARBA" id="ARBA00023136"/>
    </source>
</evidence>
<protein>
    <submittedName>
        <fullName evidence="6">DoxX family membrane protein</fullName>
    </submittedName>
</protein>
<organism evidence="6 7">
    <name type="scientific">Mucilaginibacter glaciei</name>
    <dbReference type="NCBI Taxonomy" id="2772109"/>
    <lineage>
        <taxon>Bacteria</taxon>
        <taxon>Pseudomonadati</taxon>
        <taxon>Bacteroidota</taxon>
        <taxon>Sphingobacteriia</taxon>
        <taxon>Sphingobacteriales</taxon>
        <taxon>Sphingobacteriaceae</taxon>
        <taxon>Mucilaginibacter</taxon>
    </lineage>
</organism>
<evidence type="ECO:0000256" key="1">
    <source>
        <dbReference type="ARBA" id="ARBA00004141"/>
    </source>
</evidence>